<reference evidence="3" key="1">
    <citation type="submission" date="2010-07" db="EMBL/GenBank/DDBJ databases">
        <title>The genome sequence of Haemophilus parainfluenzae T3T1.</title>
        <authorList>
            <person name="Crook D."/>
            <person name="Hood D."/>
            <person name="Moxon R."/>
            <person name="Parkhill J."/>
            <person name="Aslett M."/>
            <person name="Bentley S.D."/>
        </authorList>
    </citation>
    <scope>NUCLEOTIDE SEQUENCE [LARGE SCALE GENOMIC DNA]</scope>
    <source>
        <strain evidence="3">T3T1</strain>
    </source>
</reference>
<dbReference type="KEGG" id="hpr:PARA_04790"/>
<dbReference type="EMBL" id="FQ312002">
    <property type="protein sequence ID" value="CBW14586.1"/>
    <property type="molecule type" value="Genomic_DNA"/>
</dbReference>
<sequence>MQYLYFLLMVAGIILLIIGVKTIPRLVNTKLLYEMPCVDKEGTFFLPKGMYGIWLSGKLFTKSPIGKVGFKIINLQTGKTVPLSVSILKTSSSGFVKGRMELYWFRAEEGNYLLSLAGEGNIIEKAEAAIADIIIKKPVDYSQFSVQIRERRSVFIFLLAILEIVLGMTMTKFGIIHLVALLQ</sequence>
<keyword evidence="1" id="KW-0472">Membrane</keyword>
<evidence type="ECO:0000313" key="2">
    <source>
        <dbReference type="EMBL" id="CBW14586.1"/>
    </source>
</evidence>
<organism evidence="2 3">
    <name type="scientific">Haemophilus parainfluenzae (strain T3T1)</name>
    <dbReference type="NCBI Taxonomy" id="862965"/>
    <lineage>
        <taxon>Bacteria</taxon>
        <taxon>Pseudomonadati</taxon>
        <taxon>Pseudomonadota</taxon>
        <taxon>Gammaproteobacteria</taxon>
        <taxon>Pasteurellales</taxon>
        <taxon>Pasteurellaceae</taxon>
        <taxon>Haemophilus</taxon>
    </lineage>
</organism>
<dbReference type="Proteomes" id="UP000007052">
    <property type="component" value="Chromosome"/>
</dbReference>
<keyword evidence="1" id="KW-1133">Transmembrane helix</keyword>
<feature type="transmembrane region" description="Helical" evidence="1">
    <location>
        <begin position="154"/>
        <end position="180"/>
    </location>
</feature>
<evidence type="ECO:0000256" key="1">
    <source>
        <dbReference type="SAM" id="Phobius"/>
    </source>
</evidence>
<keyword evidence="1" id="KW-0812">Transmembrane</keyword>
<accession>A0AB33QGT3</accession>
<dbReference type="AlphaFoldDB" id="A0AB33QGT3"/>
<proteinExistence type="predicted"/>
<evidence type="ECO:0000313" key="3">
    <source>
        <dbReference type="Proteomes" id="UP000007052"/>
    </source>
</evidence>
<feature type="transmembrane region" description="Helical" evidence="1">
    <location>
        <begin position="6"/>
        <end position="23"/>
    </location>
</feature>
<gene>
    <name evidence="2" type="ordered locus">PARA_04790</name>
</gene>
<dbReference type="RefSeq" id="WP_014064378.1">
    <property type="nucleotide sequence ID" value="NC_015964.1"/>
</dbReference>
<protein>
    <submittedName>
        <fullName evidence="2">Uncharacterized protein</fullName>
    </submittedName>
</protein>
<name>A0AB33QGT3_HAEP3</name>